<keyword evidence="1" id="KW-1133">Transmembrane helix</keyword>
<accession>A0A382TF27</accession>
<protein>
    <recommendedName>
        <fullName evidence="3">DUF3784 domain-containing protein</fullName>
    </recommendedName>
</protein>
<feature type="transmembrane region" description="Helical" evidence="1">
    <location>
        <begin position="53"/>
        <end position="72"/>
    </location>
</feature>
<proteinExistence type="predicted"/>
<name>A0A382TF27_9ZZZZ</name>
<gene>
    <name evidence="2" type="ORF">METZ01_LOCUS373573</name>
</gene>
<sequence length="107" mass="12660">MLVLNTTVLVSSFIYVLIGRYTNENNAKHLFAGYRGMSESEREKYDIKGIVKFFKPFMSYLGIGSMVLYFLISYLFDYIIAIYFWIAFHTILLPYLVIKLNKFKRNN</sequence>
<feature type="transmembrane region" description="Helical" evidence="1">
    <location>
        <begin position="78"/>
        <end position="98"/>
    </location>
</feature>
<evidence type="ECO:0000256" key="1">
    <source>
        <dbReference type="SAM" id="Phobius"/>
    </source>
</evidence>
<evidence type="ECO:0000313" key="2">
    <source>
        <dbReference type="EMBL" id="SVD20719.1"/>
    </source>
</evidence>
<dbReference type="AlphaFoldDB" id="A0A382TF27"/>
<reference evidence="2" key="1">
    <citation type="submission" date="2018-05" db="EMBL/GenBank/DDBJ databases">
        <authorList>
            <person name="Lanie J.A."/>
            <person name="Ng W.-L."/>
            <person name="Kazmierczak K.M."/>
            <person name="Andrzejewski T.M."/>
            <person name="Davidsen T.M."/>
            <person name="Wayne K.J."/>
            <person name="Tettelin H."/>
            <person name="Glass J.I."/>
            <person name="Rusch D."/>
            <person name="Podicherti R."/>
            <person name="Tsui H.-C.T."/>
            <person name="Winkler M.E."/>
        </authorList>
    </citation>
    <scope>NUCLEOTIDE SEQUENCE</scope>
</reference>
<dbReference type="InterPro" id="IPR017259">
    <property type="entry name" value="UCP037672"/>
</dbReference>
<dbReference type="Pfam" id="PF12650">
    <property type="entry name" value="DUF3784"/>
    <property type="match status" value="1"/>
</dbReference>
<organism evidence="2">
    <name type="scientific">marine metagenome</name>
    <dbReference type="NCBI Taxonomy" id="408172"/>
    <lineage>
        <taxon>unclassified sequences</taxon>
        <taxon>metagenomes</taxon>
        <taxon>ecological metagenomes</taxon>
    </lineage>
</organism>
<keyword evidence="1" id="KW-0812">Transmembrane</keyword>
<keyword evidence="1" id="KW-0472">Membrane</keyword>
<dbReference type="EMBL" id="UINC01136142">
    <property type="protein sequence ID" value="SVD20719.1"/>
    <property type="molecule type" value="Genomic_DNA"/>
</dbReference>
<evidence type="ECO:0008006" key="3">
    <source>
        <dbReference type="Google" id="ProtNLM"/>
    </source>
</evidence>